<dbReference type="Proteomes" id="UP000464178">
    <property type="component" value="Chromosome"/>
</dbReference>
<dbReference type="PROSITE" id="PS50113">
    <property type="entry name" value="PAC"/>
    <property type="match status" value="1"/>
</dbReference>
<dbReference type="Pfam" id="PF00989">
    <property type="entry name" value="PAS"/>
    <property type="match status" value="1"/>
</dbReference>
<dbReference type="CDD" id="cd00082">
    <property type="entry name" value="HisKA"/>
    <property type="match status" value="1"/>
</dbReference>
<dbReference type="InterPro" id="IPR000700">
    <property type="entry name" value="PAS-assoc_C"/>
</dbReference>
<dbReference type="GO" id="GO:0000155">
    <property type="term" value="F:phosphorelay sensor kinase activity"/>
    <property type="evidence" value="ECO:0007669"/>
    <property type="project" value="InterPro"/>
</dbReference>
<dbReference type="Pfam" id="PF13426">
    <property type="entry name" value="PAS_9"/>
    <property type="match status" value="1"/>
</dbReference>
<feature type="domain" description="PAC" evidence="8">
    <location>
        <begin position="337"/>
        <end position="389"/>
    </location>
</feature>
<dbReference type="SUPFAM" id="SSF55785">
    <property type="entry name" value="PYP-like sensor domain (PAS domain)"/>
    <property type="match status" value="5"/>
</dbReference>
<dbReference type="SUPFAM" id="SSF55874">
    <property type="entry name" value="ATPase domain of HSP90 chaperone/DNA topoisomerase II/histidine kinase"/>
    <property type="match status" value="1"/>
</dbReference>
<evidence type="ECO:0000256" key="1">
    <source>
        <dbReference type="ARBA" id="ARBA00000085"/>
    </source>
</evidence>
<dbReference type="Pfam" id="PF02518">
    <property type="entry name" value="HATPase_c"/>
    <property type="match status" value="1"/>
</dbReference>
<gene>
    <name evidence="9" type="ORF">SOIL9_30180</name>
</gene>
<dbReference type="PROSITE" id="PS50109">
    <property type="entry name" value="HIS_KIN"/>
    <property type="match status" value="1"/>
</dbReference>
<dbReference type="InterPro" id="IPR005467">
    <property type="entry name" value="His_kinase_dom"/>
</dbReference>
<accession>A0A6P2D2A5</accession>
<dbReference type="Gene3D" id="1.10.287.130">
    <property type="match status" value="1"/>
</dbReference>
<dbReference type="KEGG" id="gms:SOIL9_30180"/>
<feature type="domain" description="PAS" evidence="7">
    <location>
        <begin position="264"/>
        <end position="334"/>
    </location>
</feature>
<keyword evidence="4" id="KW-0808">Transferase</keyword>
<dbReference type="InterPro" id="IPR003594">
    <property type="entry name" value="HATPase_dom"/>
</dbReference>
<proteinExistence type="predicted"/>
<protein>
    <recommendedName>
        <fullName evidence="2">histidine kinase</fullName>
        <ecNumber evidence="2">2.7.13.3</ecNumber>
    </recommendedName>
</protein>
<organism evidence="9 10">
    <name type="scientific">Gemmata massiliana</name>
    <dbReference type="NCBI Taxonomy" id="1210884"/>
    <lineage>
        <taxon>Bacteria</taxon>
        <taxon>Pseudomonadati</taxon>
        <taxon>Planctomycetota</taxon>
        <taxon>Planctomycetia</taxon>
        <taxon>Gemmatales</taxon>
        <taxon>Gemmataceae</taxon>
        <taxon>Gemmata</taxon>
    </lineage>
</organism>
<evidence type="ECO:0000313" key="10">
    <source>
        <dbReference type="Proteomes" id="UP000464178"/>
    </source>
</evidence>
<dbReference type="EC" id="2.7.13.3" evidence="2"/>
<evidence type="ECO:0000259" key="7">
    <source>
        <dbReference type="PROSITE" id="PS50112"/>
    </source>
</evidence>
<sequence length="896" mass="98181">MPHTRASAGFAGLRSTAEIVLDALNEGLLTVGPGSVVRFANRRAGEQFGCAPGELVGAHIDALVPGVAPVRSDRPRADLDPLAPALGFRARARRRDGAEFPVAVALTPLPDGSVLVSVRGTAPERGALTGTEPEVDRGLIDSLDVPVVVLDRSGTVTAINRAWERVFQPYEPGADRGVASDYLDVCCRVTGPYSEEAATVERGVCAVLNGTLGRFTAECPFRVDGEIRWYQIRVAALAGRVPGATVAHWDVTDLRRTEHALRESEQRFRAVVESQTEQVCRFRSDGTLTFVNSAYCRYFGRRADELIGRPFWTLVADTDTEPVRQNLASITPEHPVATVEHRVLASNGEVRWQQWTNRGLFDAGGRLIEFQSVGRDVTDRKNSEEQTRQSEERFRDLFQNSPLATVCWRAEGDDFVLADSNEAAKNLYSDGVNQAIGWKLSEVHATRPEHRANIARCYRERVPFSAEFCWPEMPWGESSGGYAEVLVSYSFVPPNLVMSALQVVTERKQQERALRASEERLRRVLSALREGVVSVDPDGRMRTCNESAMRLFGERPDGLIGDSLTERIGLALREDGRPLSPDLFPWEVVRRTDALSAGGTFLAAPARGPFVRLMISAHALPAEPNGPRPVVVSFTDITARWHAEEQLRQHKAELAHVARCSLVGEMAAVLAHELNQPLTAVINYCRGSVLRLRAGAADVAEIVEGLNLAIGQAERAAGIVHRVREFMRKREPQRAATQINDVVQEALALVGPELRHHGIRVVPRLGAELPLIQVDRIQIEQVLLNLIRNAGEALTNLPVIERRIVIETGATGASVCVRVIDSGPGFDAEGLRRVFEPFYTTKKQGTGLGLTISRGIIESHGGRLTLAPAFPRGAGFSFTLPITSERPASGPIERAE</sequence>
<keyword evidence="5 9" id="KW-0418">Kinase</keyword>
<dbReference type="Gene3D" id="3.30.450.20">
    <property type="entry name" value="PAS domain"/>
    <property type="match status" value="5"/>
</dbReference>
<dbReference type="InterPro" id="IPR001610">
    <property type="entry name" value="PAC"/>
</dbReference>
<feature type="domain" description="Histidine kinase" evidence="6">
    <location>
        <begin position="669"/>
        <end position="884"/>
    </location>
</feature>
<dbReference type="Gene3D" id="3.30.565.10">
    <property type="entry name" value="Histidine kinase-like ATPase, C-terminal domain"/>
    <property type="match status" value="1"/>
</dbReference>
<dbReference type="PROSITE" id="PS50112">
    <property type="entry name" value="PAS"/>
    <property type="match status" value="2"/>
</dbReference>
<dbReference type="SUPFAM" id="SSF47384">
    <property type="entry name" value="Homodimeric domain of signal transducing histidine kinase"/>
    <property type="match status" value="1"/>
</dbReference>
<dbReference type="EMBL" id="LR593886">
    <property type="protein sequence ID" value="VTR94696.1"/>
    <property type="molecule type" value="Genomic_DNA"/>
</dbReference>
<dbReference type="InterPro" id="IPR013656">
    <property type="entry name" value="PAS_4"/>
</dbReference>
<evidence type="ECO:0000313" key="9">
    <source>
        <dbReference type="EMBL" id="VTR94696.1"/>
    </source>
</evidence>
<evidence type="ECO:0000259" key="6">
    <source>
        <dbReference type="PROSITE" id="PS50109"/>
    </source>
</evidence>
<keyword evidence="10" id="KW-1185">Reference proteome</keyword>
<dbReference type="AlphaFoldDB" id="A0A6P2D2A5"/>
<dbReference type="PANTHER" id="PTHR43304:SF1">
    <property type="entry name" value="PAC DOMAIN-CONTAINING PROTEIN"/>
    <property type="match status" value="1"/>
</dbReference>
<dbReference type="InterPro" id="IPR036097">
    <property type="entry name" value="HisK_dim/P_sf"/>
</dbReference>
<dbReference type="GO" id="GO:0006355">
    <property type="term" value="P:regulation of DNA-templated transcription"/>
    <property type="evidence" value="ECO:0007669"/>
    <property type="project" value="InterPro"/>
</dbReference>
<evidence type="ECO:0000259" key="8">
    <source>
        <dbReference type="PROSITE" id="PS50113"/>
    </source>
</evidence>
<dbReference type="Pfam" id="PF08448">
    <property type="entry name" value="PAS_4"/>
    <property type="match status" value="2"/>
</dbReference>
<dbReference type="InterPro" id="IPR003661">
    <property type="entry name" value="HisK_dim/P_dom"/>
</dbReference>
<keyword evidence="3" id="KW-0597">Phosphoprotein</keyword>
<evidence type="ECO:0000256" key="3">
    <source>
        <dbReference type="ARBA" id="ARBA00022553"/>
    </source>
</evidence>
<dbReference type="NCBIfam" id="TIGR00229">
    <property type="entry name" value="sensory_box"/>
    <property type="match status" value="1"/>
</dbReference>
<comment type="catalytic activity">
    <reaction evidence="1">
        <text>ATP + protein L-histidine = ADP + protein N-phospho-L-histidine.</text>
        <dbReference type="EC" id="2.7.13.3"/>
    </reaction>
</comment>
<dbReference type="SMART" id="SM00086">
    <property type="entry name" value="PAC"/>
    <property type="match status" value="1"/>
</dbReference>
<dbReference type="CDD" id="cd00130">
    <property type="entry name" value="PAS"/>
    <property type="match status" value="2"/>
</dbReference>
<dbReference type="InterPro" id="IPR013767">
    <property type="entry name" value="PAS_fold"/>
</dbReference>
<dbReference type="InterPro" id="IPR004358">
    <property type="entry name" value="Sig_transdc_His_kin-like_C"/>
</dbReference>
<dbReference type="PRINTS" id="PR00344">
    <property type="entry name" value="BCTRLSENSOR"/>
</dbReference>
<evidence type="ECO:0000256" key="5">
    <source>
        <dbReference type="ARBA" id="ARBA00022777"/>
    </source>
</evidence>
<dbReference type="InterPro" id="IPR035965">
    <property type="entry name" value="PAS-like_dom_sf"/>
</dbReference>
<dbReference type="InterPro" id="IPR000014">
    <property type="entry name" value="PAS"/>
</dbReference>
<evidence type="ECO:0000256" key="4">
    <source>
        <dbReference type="ARBA" id="ARBA00022679"/>
    </source>
</evidence>
<name>A0A6P2D2A5_9BACT</name>
<dbReference type="PANTHER" id="PTHR43304">
    <property type="entry name" value="PHYTOCHROME-LIKE PROTEIN CPH1"/>
    <property type="match status" value="1"/>
</dbReference>
<dbReference type="InterPro" id="IPR036890">
    <property type="entry name" value="HATPase_C_sf"/>
</dbReference>
<dbReference type="RefSeq" id="WP_162669195.1">
    <property type="nucleotide sequence ID" value="NZ_LR593886.1"/>
</dbReference>
<dbReference type="SMART" id="SM00388">
    <property type="entry name" value="HisKA"/>
    <property type="match status" value="1"/>
</dbReference>
<feature type="domain" description="PAS" evidence="7">
    <location>
        <begin position="517"/>
        <end position="564"/>
    </location>
</feature>
<evidence type="ECO:0000256" key="2">
    <source>
        <dbReference type="ARBA" id="ARBA00012438"/>
    </source>
</evidence>
<reference evidence="9 10" key="1">
    <citation type="submission" date="2019-05" db="EMBL/GenBank/DDBJ databases">
        <authorList>
            <consortium name="Science for Life Laboratories"/>
        </authorList>
    </citation>
    <scope>NUCLEOTIDE SEQUENCE [LARGE SCALE GENOMIC DNA]</scope>
    <source>
        <strain evidence="9">Soil9</strain>
    </source>
</reference>
<dbReference type="InterPro" id="IPR052162">
    <property type="entry name" value="Sensor_kinase/Photoreceptor"/>
</dbReference>
<dbReference type="SMART" id="SM00387">
    <property type="entry name" value="HATPase_c"/>
    <property type="match status" value="1"/>
</dbReference>
<dbReference type="SMART" id="SM00091">
    <property type="entry name" value="PAS"/>
    <property type="match status" value="5"/>
</dbReference>